<evidence type="ECO:0000313" key="1">
    <source>
        <dbReference type="EMBL" id="MBY6320878.1"/>
    </source>
</evidence>
<dbReference type="InterPro" id="IPR050275">
    <property type="entry name" value="PGM_Phosphatase"/>
</dbReference>
<protein>
    <submittedName>
        <fullName evidence="1">Histidine phosphatase family protein</fullName>
    </submittedName>
</protein>
<dbReference type="EMBL" id="JABUKG010000007">
    <property type="protein sequence ID" value="MBY6320878.1"/>
    <property type="molecule type" value="Genomic_DNA"/>
</dbReference>
<dbReference type="InterPro" id="IPR013078">
    <property type="entry name" value="His_Pase_superF_clade-1"/>
</dbReference>
<dbReference type="PANTHER" id="PTHR48100">
    <property type="entry name" value="BROAD-SPECIFICITY PHOSPHATASE YOR283W-RELATED"/>
    <property type="match status" value="1"/>
</dbReference>
<evidence type="ECO:0000313" key="2">
    <source>
        <dbReference type="Proteomes" id="UP001520140"/>
    </source>
</evidence>
<reference evidence="1 2" key="1">
    <citation type="submission" date="2020-06" db="EMBL/GenBank/DDBJ databases">
        <title>Taxonomy, biology and ecology of Rhodococcus bacteria occurring in California pistachio and other woody hosts as revealed by genome sequence analyses.</title>
        <authorList>
            <person name="Gai Y."/>
            <person name="Riely B."/>
        </authorList>
    </citation>
    <scope>NUCLEOTIDE SEQUENCE [LARGE SCALE GENOMIC DNA]</scope>
    <source>
        <strain evidence="1 2">BP-284</strain>
    </source>
</reference>
<name>A0ABS7NS83_9NOCA</name>
<dbReference type="PROSITE" id="PS00175">
    <property type="entry name" value="PG_MUTASE"/>
    <property type="match status" value="1"/>
</dbReference>
<dbReference type="Proteomes" id="UP001520140">
    <property type="component" value="Unassembled WGS sequence"/>
</dbReference>
<dbReference type="Pfam" id="PF00300">
    <property type="entry name" value="His_Phos_1"/>
    <property type="match status" value="1"/>
</dbReference>
<proteinExistence type="predicted"/>
<dbReference type="PANTHER" id="PTHR48100:SF59">
    <property type="entry name" value="ADENOSYLCOBALAMIN_ALPHA-RIBAZOLE PHOSPHATASE"/>
    <property type="match status" value="1"/>
</dbReference>
<organism evidence="1 2">
    <name type="scientific">Rhodococcoides kroppenstedtii</name>
    <dbReference type="NCBI Taxonomy" id="293050"/>
    <lineage>
        <taxon>Bacteria</taxon>
        <taxon>Bacillati</taxon>
        <taxon>Actinomycetota</taxon>
        <taxon>Actinomycetes</taxon>
        <taxon>Mycobacteriales</taxon>
        <taxon>Nocardiaceae</taxon>
        <taxon>Rhodococcoides</taxon>
    </lineage>
</organism>
<keyword evidence="2" id="KW-1185">Reference proteome</keyword>
<dbReference type="SMART" id="SM00855">
    <property type="entry name" value="PGAM"/>
    <property type="match status" value="1"/>
</dbReference>
<dbReference type="InterPro" id="IPR029033">
    <property type="entry name" value="His_PPase_superfam"/>
</dbReference>
<dbReference type="SUPFAM" id="SSF53254">
    <property type="entry name" value="Phosphoglycerate mutase-like"/>
    <property type="match status" value="1"/>
</dbReference>
<comment type="caution">
    <text evidence="1">The sequence shown here is derived from an EMBL/GenBank/DDBJ whole genome shotgun (WGS) entry which is preliminary data.</text>
</comment>
<gene>
    <name evidence="1" type="ORF">HQ605_08600</name>
</gene>
<sequence>MPETPSPDSTSNHVTVALVRHGETDWNLEGRLQGSSDIPLNDEGRRQARDAGITLSAGSWNVLVSSPLVRAAETADIIGHVVGLTRSAAHDDLVERRFGHAEGLTGYEAWAYWPDGRYPGGESRADLAERGRRRLDLLAEDHRGRSVIAVAHGGVIRAILETIIGHPPPRISNAGISVVETDGTGWTVRTIDSVPVRRRRF</sequence>
<dbReference type="CDD" id="cd07067">
    <property type="entry name" value="HP_PGM_like"/>
    <property type="match status" value="1"/>
</dbReference>
<dbReference type="RefSeq" id="WP_068099655.1">
    <property type="nucleotide sequence ID" value="NZ_JABUKE010000007.1"/>
</dbReference>
<dbReference type="InterPro" id="IPR001345">
    <property type="entry name" value="PG/BPGM_mutase_AS"/>
</dbReference>
<accession>A0ABS7NS83</accession>
<dbReference type="Gene3D" id="3.40.50.1240">
    <property type="entry name" value="Phosphoglycerate mutase-like"/>
    <property type="match status" value="1"/>
</dbReference>